<feature type="domain" description="HTH araC/xylS-type" evidence="4">
    <location>
        <begin position="211"/>
        <end position="311"/>
    </location>
</feature>
<dbReference type="PROSITE" id="PS01124">
    <property type="entry name" value="HTH_ARAC_FAMILY_2"/>
    <property type="match status" value="1"/>
</dbReference>
<gene>
    <name evidence="5" type="ORF">BJ993_001598</name>
</gene>
<dbReference type="AlphaFoldDB" id="A0A7Z0CMV7"/>
<comment type="caution">
    <text evidence="5">The sequence shown here is derived from an EMBL/GenBank/DDBJ whole genome shotgun (WGS) entry which is preliminary data.</text>
</comment>
<dbReference type="InterPro" id="IPR018060">
    <property type="entry name" value="HTH_AraC"/>
</dbReference>
<evidence type="ECO:0000259" key="4">
    <source>
        <dbReference type="PROSITE" id="PS01124"/>
    </source>
</evidence>
<evidence type="ECO:0000256" key="3">
    <source>
        <dbReference type="ARBA" id="ARBA00023163"/>
    </source>
</evidence>
<evidence type="ECO:0000313" key="5">
    <source>
        <dbReference type="EMBL" id="NYI44518.1"/>
    </source>
</evidence>
<dbReference type="PROSITE" id="PS00041">
    <property type="entry name" value="HTH_ARAC_FAMILY_1"/>
    <property type="match status" value="1"/>
</dbReference>
<accession>A0A7Z0CMV7</accession>
<keyword evidence="3" id="KW-0804">Transcription</keyword>
<dbReference type="InterPro" id="IPR050204">
    <property type="entry name" value="AraC_XylS_family_regulators"/>
</dbReference>
<dbReference type="SMART" id="SM00342">
    <property type="entry name" value="HTH_ARAC"/>
    <property type="match status" value="1"/>
</dbReference>
<dbReference type="Pfam" id="PF12833">
    <property type="entry name" value="HTH_18"/>
    <property type="match status" value="1"/>
</dbReference>
<sequence>MLLFESSDLSQTEEFLAASYAPMRIASTTGTAAARIARVASAAINVDRVVFDFEMSYDVEPLGRICLCDVTSGAIEDHGPDGSEAQAFGPGEMFTLAPPDRPYAGKVNHASYTVTMIDPAILNDVASPAGGEVIELLDHRPTSADAARRLRAAIDHLDQAVLSDPVAAASPLLLGAAARYVAAQVLAAFPSTARLDARTTDSRDAHPAALRRAVAFIEDNADLDITPAQVAGWAHVSVRSLQLAFRRHLDTTPMAYLREVRMARVRRELVEGDGSVGVAEIATRWGFLHQGHFGQAYRRAYGETPGATLRGEGPAHSG</sequence>
<evidence type="ECO:0000313" key="6">
    <source>
        <dbReference type="Proteomes" id="UP000562045"/>
    </source>
</evidence>
<dbReference type="PANTHER" id="PTHR46796">
    <property type="entry name" value="HTH-TYPE TRANSCRIPTIONAL ACTIVATOR RHAS-RELATED"/>
    <property type="match status" value="1"/>
</dbReference>
<dbReference type="Gene3D" id="1.10.10.60">
    <property type="entry name" value="Homeodomain-like"/>
    <property type="match status" value="1"/>
</dbReference>
<dbReference type="InterPro" id="IPR009057">
    <property type="entry name" value="Homeodomain-like_sf"/>
</dbReference>
<dbReference type="InterPro" id="IPR018062">
    <property type="entry name" value="HTH_AraC-typ_CS"/>
</dbReference>
<dbReference type="GO" id="GO:0003700">
    <property type="term" value="F:DNA-binding transcription factor activity"/>
    <property type="evidence" value="ECO:0007669"/>
    <property type="project" value="InterPro"/>
</dbReference>
<name>A0A7Z0CMV7_9ACTN</name>
<dbReference type="EMBL" id="JACBZM010000001">
    <property type="protein sequence ID" value="NYI44518.1"/>
    <property type="molecule type" value="Genomic_DNA"/>
</dbReference>
<protein>
    <submittedName>
        <fullName evidence="5">AraC-like DNA-binding protein</fullName>
    </submittedName>
</protein>
<keyword evidence="1" id="KW-0805">Transcription regulation</keyword>
<evidence type="ECO:0000256" key="2">
    <source>
        <dbReference type="ARBA" id="ARBA00023125"/>
    </source>
</evidence>
<proteinExistence type="predicted"/>
<dbReference type="RefSeq" id="WP_179648352.1">
    <property type="nucleotide sequence ID" value="NZ_JACBZM010000001.1"/>
</dbReference>
<reference evidence="5 6" key="1">
    <citation type="submission" date="2020-07" db="EMBL/GenBank/DDBJ databases">
        <title>Sequencing the genomes of 1000 actinobacteria strains.</title>
        <authorList>
            <person name="Klenk H.-P."/>
        </authorList>
    </citation>
    <scope>NUCLEOTIDE SEQUENCE [LARGE SCALE GENOMIC DNA]</scope>
    <source>
        <strain evidence="5 6">DSM 15131</strain>
    </source>
</reference>
<evidence type="ECO:0000256" key="1">
    <source>
        <dbReference type="ARBA" id="ARBA00023015"/>
    </source>
</evidence>
<organism evidence="5 6">
    <name type="scientific">Nocardioides aromaticivorans</name>
    <dbReference type="NCBI Taxonomy" id="200618"/>
    <lineage>
        <taxon>Bacteria</taxon>
        <taxon>Bacillati</taxon>
        <taxon>Actinomycetota</taxon>
        <taxon>Actinomycetes</taxon>
        <taxon>Propionibacteriales</taxon>
        <taxon>Nocardioidaceae</taxon>
        <taxon>Nocardioides</taxon>
    </lineage>
</organism>
<keyword evidence="2 5" id="KW-0238">DNA-binding</keyword>
<dbReference type="GO" id="GO:0043565">
    <property type="term" value="F:sequence-specific DNA binding"/>
    <property type="evidence" value="ECO:0007669"/>
    <property type="project" value="InterPro"/>
</dbReference>
<dbReference type="SUPFAM" id="SSF46689">
    <property type="entry name" value="Homeodomain-like"/>
    <property type="match status" value="2"/>
</dbReference>
<dbReference type="Proteomes" id="UP000562045">
    <property type="component" value="Unassembled WGS sequence"/>
</dbReference>
<dbReference type="PANTHER" id="PTHR46796:SF12">
    <property type="entry name" value="HTH-TYPE DNA-BINDING TRANSCRIPTIONAL ACTIVATOR EUTR"/>
    <property type="match status" value="1"/>
</dbReference>